<reference evidence="2 3" key="1">
    <citation type="submission" date="2020-08" db="EMBL/GenBank/DDBJ databases">
        <title>Genomic Encyclopedia of Type Strains, Phase IV (KMG-IV): sequencing the most valuable type-strain genomes for metagenomic binning, comparative biology and taxonomic classification.</title>
        <authorList>
            <person name="Goeker M."/>
        </authorList>
    </citation>
    <scope>NUCLEOTIDE SEQUENCE [LARGE SCALE GENOMIC DNA]</scope>
    <source>
        <strain evidence="2 3">DSM 19979</strain>
    </source>
</reference>
<dbReference type="InterPro" id="IPR002881">
    <property type="entry name" value="DUF58"/>
</dbReference>
<evidence type="ECO:0000313" key="3">
    <source>
        <dbReference type="Proteomes" id="UP000553193"/>
    </source>
</evidence>
<dbReference type="Proteomes" id="UP000553193">
    <property type="component" value="Unassembled WGS sequence"/>
</dbReference>
<protein>
    <submittedName>
        <fullName evidence="2">Uncharacterized protein (DUF58 family)</fullName>
    </submittedName>
</protein>
<gene>
    <name evidence="2" type="ORF">GGQ83_001460</name>
</gene>
<dbReference type="PANTHER" id="PTHR33608:SF6">
    <property type="entry name" value="BLL2464 PROTEIN"/>
    <property type="match status" value="1"/>
</dbReference>
<organism evidence="2 3">
    <name type="scientific">Roseococcus suduntuyensis</name>
    <dbReference type="NCBI Taxonomy" id="455361"/>
    <lineage>
        <taxon>Bacteria</taxon>
        <taxon>Pseudomonadati</taxon>
        <taxon>Pseudomonadota</taxon>
        <taxon>Alphaproteobacteria</taxon>
        <taxon>Acetobacterales</taxon>
        <taxon>Roseomonadaceae</taxon>
        <taxon>Roseococcus</taxon>
    </lineage>
</organism>
<evidence type="ECO:0000259" key="1">
    <source>
        <dbReference type="Pfam" id="PF01882"/>
    </source>
</evidence>
<proteinExistence type="predicted"/>
<accession>A0A840ABZ2</accession>
<name>A0A840ABZ2_9PROT</name>
<keyword evidence="3" id="KW-1185">Reference proteome</keyword>
<sequence>MAEAAPRLSAAAAEAAAARLPALVVEADRVASTVMQGVHGRRRAGHGDAFWQFRPYTAGDAASRVDWRQSARSDRLYVRETEWEAAQTVLLWRDPTASMEWRSDKRLHPKAHRADLLLLALASLLLRGGERVRLLPGQGRAFMGRAALPALAAALLRPGVGAPEADATLPRHARLVMFSDFLQPLPQVQATLSSFAARPLRGQMVQVLDPAEETLPYHGRVVFEGLEGEAPLVVPRVETVRVLYAERLAAHRAALAAMARAADWGFLTHRTDHPPQAALLALWQAMGSAP</sequence>
<comment type="caution">
    <text evidence="2">The sequence shown here is derived from an EMBL/GenBank/DDBJ whole genome shotgun (WGS) entry which is preliminary data.</text>
</comment>
<dbReference type="RefSeq" id="WP_242534925.1">
    <property type="nucleotide sequence ID" value="NZ_JACIDJ010000002.1"/>
</dbReference>
<dbReference type="PANTHER" id="PTHR33608">
    <property type="entry name" value="BLL2464 PROTEIN"/>
    <property type="match status" value="1"/>
</dbReference>
<evidence type="ECO:0000313" key="2">
    <source>
        <dbReference type="EMBL" id="MBB3898023.1"/>
    </source>
</evidence>
<dbReference type="Pfam" id="PF01882">
    <property type="entry name" value="DUF58"/>
    <property type="match status" value="1"/>
</dbReference>
<dbReference type="EMBL" id="JACIDJ010000002">
    <property type="protein sequence ID" value="MBB3898023.1"/>
    <property type="molecule type" value="Genomic_DNA"/>
</dbReference>
<dbReference type="AlphaFoldDB" id="A0A840ABZ2"/>
<feature type="domain" description="DUF58" evidence="1">
    <location>
        <begin position="53"/>
        <end position="253"/>
    </location>
</feature>